<evidence type="ECO:0000259" key="3">
    <source>
        <dbReference type="SMART" id="SM00256"/>
    </source>
</evidence>
<dbReference type="InterPro" id="IPR006652">
    <property type="entry name" value="Kelch_1"/>
</dbReference>
<keyword evidence="1" id="KW-0880">Kelch repeat</keyword>
<feature type="domain" description="F-box" evidence="3">
    <location>
        <begin position="35"/>
        <end position="73"/>
    </location>
</feature>
<protein>
    <recommendedName>
        <fullName evidence="3">F-box domain-containing protein</fullName>
    </recommendedName>
</protein>
<sequence>MEEGGLTKRINLTVTISCGSTSSTHSSNPVVFPNLPSHISEKILCRLPRYARAVASCVCRSWRDALLCSSINRGQEEEEEWLYISVFDKTRAMQGCMWKDDYRWLLFDPESTRTKTLIPPPLLRRFSVGEYGVQTISLRNNLFVLGLGFFDEGYDSLCYSDCTRDWSVLPHMDTNRCFFACAGLGNFVYVAGGNDFIKKNLKSAERFDIEKSRWETLPDMIKARDLCSAFILNSKVYVIGGYKQYYGEDYHQQPRYKVHFTGEYFDPETLVWTLVPDMWPPDFWPAVNGGLLKPIVAVVRNKLYALKFNTDAVFEYDASQNRWGYIGSVGKSIDSSVEDCRLLGIGEELWVMLHARHKKDLCILVCNPTQCHSGGSLSFREIELNLEKRLSFLQFCGVFHVT</sequence>
<evidence type="ECO:0000256" key="2">
    <source>
        <dbReference type="ARBA" id="ARBA00022737"/>
    </source>
</evidence>
<dbReference type="SUPFAM" id="SSF81383">
    <property type="entry name" value="F-box domain"/>
    <property type="match status" value="1"/>
</dbReference>
<dbReference type="InterPro" id="IPR015915">
    <property type="entry name" value="Kelch-typ_b-propeller"/>
</dbReference>
<dbReference type="Pfam" id="PF01344">
    <property type="entry name" value="Kelch_1"/>
    <property type="match status" value="2"/>
</dbReference>
<dbReference type="SMART" id="SM00256">
    <property type="entry name" value="FBOX"/>
    <property type="match status" value="1"/>
</dbReference>
<dbReference type="Gene3D" id="1.20.1280.50">
    <property type="match status" value="1"/>
</dbReference>
<evidence type="ECO:0000256" key="1">
    <source>
        <dbReference type="ARBA" id="ARBA00022441"/>
    </source>
</evidence>
<evidence type="ECO:0000313" key="4">
    <source>
        <dbReference type="EMBL" id="ADE76822.1"/>
    </source>
</evidence>
<dbReference type="InterPro" id="IPR036047">
    <property type="entry name" value="F-box-like_dom_sf"/>
</dbReference>
<dbReference type="InterPro" id="IPR001810">
    <property type="entry name" value="F-box_dom"/>
</dbReference>
<dbReference type="SUPFAM" id="SSF117281">
    <property type="entry name" value="Kelch motif"/>
    <property type="match status" value="1"/>
</dbReference>
<dbReference type="EMBL" id="BT123506">
    <property type="protein sequence ID" value="ADE76822.1"/>
    <property type="molecule type" value="mRNA"/>
</dbReference>
<dbReference type="PANTHER" id="PTHR46344:SF27">
    <property type="entry name" value="KELCH REPEAT SUPERFAMILY PROTEIN"/>
    <property type="match status" value="1"/>
</dbReference>
<name>D5ABA3_PICSI</name>
<dbReference type="SMART" id="SM00612">
    <property type="entry name" value="Kelch"/>
    <property type="match status" value="1"/>
</dbReference>
<organism evidence="4">
    <name type="scientific">Picea sitchensis</name>
    <name type="common">Sitka spruce</name>
    <name type="synonym">Pinus sitchensis</name>
    <dbReference type="NCBI Taxonomy" id="3332"/>
    <lineage>
        <taxon>Eukaryota</taxon>
        <taxon>Viridiplantae</taxon>
        <taxon>Streptophyta</taxon>
        <taxon>Embryophyta</taxon>
        <taxon>Tracheophyta</taxon>
        <taxon>Spermatophyta</taxon>
        <taxon>Pinopsida</taxon>
        <taxon>Pinidae</taxon>
        <taxon>Conifers I</taxon>
        <taxon>Pinales</taxon>
        <taxon>Pinaceae</taxon>
        <taxon>Picea</taxon>
    </lineage>
</organism>
<dbReference type="AlphaFoldDB" id="D5ABA3"/>
<reference evidence="4" key="1">
    <citation type="submission" date="2010-04" db="EMBL/GenBank/DDBJ databases">
        <authorList>
            <person name="Reid K.E."/>
            <person name="Liao N."/>
            <person name="Chan S."/>
            <person name="Docking R."/>
            <person name="Taylor G."/>
            <person name="Moore R."/>
            <person name="Mayo M."/>
            <person name="Munro S."/>
            <person name="King J."/>
            <person name="Yanchuk A."/>
            <person name="Holt R."/>
            <person name="Jones S."/>
            <person name="Marra M."/>
            <person name="Ritland C.E."/>
            <person name="Ritland K."/>
            <person name="Bohlmann J."/>
        </authorList>
    </citation>
    <scope>NUCLEOTIDE SEQUENCE</scope>
    <source>
        <tissue evidence="4">Bud</tissue>
    </source>
</reference>
<keyword evidence="2" id="KW-0677">Repeat</keyword>
<dbReference type="Gene3D" id="2.120.10.80">
    <property type="entry name" value="Kelch-type beta propeller"/>
    <property type="match status" value="1"/>
</dbReference>
<dbReference type="Pfam" id="PF00646">
    <property type="entry name" value="F-box"/>
    <property type="match status" value="1"/>
</dbReference>
<dbReference type="PANTHER" id="PTHR46344">
    <property type="entry name" value="OS02G0202900 PROTEIN"/>
    <property type="match status" value="1"/>
</dbReference>
<proteinExistence type="evidence at transcript level"/>
<accession>D5ABA3</accession>